<dbReference type="GO" id="GO:0006629">
    <property type="term" value="P:lipid metabolic process"/>
    <property type="evidence" value="ECO:0007669"/>
    <property type="project" value="InterPro"/>
</dbReference>
<keyword evidence="4" id="KW-1185">Reference proteome</keyword>
<keyword evidence="2" id="KW-0732">Signal</keyword>
<dbReference type="Proteomes" id="UP000505355">
    <property type="component" value="Chromosome"/>
</dbReference>
<protein>
    <recommendedName>
        <fullName evidence="1">Altered inheritance of mitochondria protein 6</fullName>
    </recommendedName>
</protein>
<proteinExistence type="predicted"/>
<dbReference type="AlphaFoldDB" id="A0A7D4QPA2"/>
<name>A0A7D4QPA2_9SPHI</name>
<dbReference type="InterPro" id="IPR051236">
    <property type="entry name" value="HAT_RTT109-like"/>
</dbReference>
<gene>
    <name evidence="3" type="ORF">HQ865_14250</name>
</gene>
<dbReference type="EMBL" id="CP054139">
    <property type="protein sequence ID" value="QKJ33170.1"/>
    <property type="molecule type" value="Genomic_DNA"/>
</dbReference>
<dbReference type="InterPro" id="IPR039559">
    <property type="entry name" value="AIM6_PI-PLC-like_dom"/>
</dbReference>
<dbReference type="GO" id="GO:0008081">
    <property type="term" value="F:phosphoric diester hydrolase activity"/>
    <property type="evidence" value="ECO:0007669"/>
    <property type="project" value="InterPro"/>
</dbReference>
<dbReference type="Pfam" id="PF13653">
    <property type="entry name" value="GDPD_2"/>
    <property type="match status" value="1"/>
</dbReference>
<dbReference type="KEGG" id="mmab:HQ865_14250"/>
<reference evidence="3 4" key="1">
    <citation type="submission" date="2020-05" db="EMBL/GenBank/DDBJ databases">
        <title>Mucilaginibacter mali sp. nov.</title>
        <authorList>
            <person name="Kim H.S."/>
            <person name="Lee K.C."/>
            <person name="Suh M.K."/>
            <person name="Kim J.-S."/>
            <person name="Han K.-I."/>
            <person name="Eom M.K."/>
            <person name="Shin Y.K."/>
            <person name="Lee J.-S."/>
        </authorList>
    </citation>
    <scope>NUCLEOTIDE SEQUENCE [LARGE SCALE GENOMIC DNA]</scope>
    <source>
        <strain evidence="3 4">G2-14</strain>
    </source>
</reference>
<evidence type="ECO:0000313" key="4">
    <source>
        <dbReference type="Proteomes" id="UP000505355"/>
    </source>
</evidence>
<dbReference type="SUPFAM" id="SSF51695">
    <property type="entry name" value="PLC-like phosphodiesterases"/>
    <property type="match status" value="1"/>
</dbReference>
<evidence type="ECO:0000256" key="2">
    <source>
        <dbReference type="SAM" id="SignalP"/>
    </source>
</evidence>
<dbReference type="PANTHER" id="PTHR31571">
    <property type="entry name" value="ALTERED INHERITANCE OF MITOCHONDRIA PROTEIN 6"/>
    <property type="match status" value="1"/>
</dbReference>
<organism evidence="3 4">
    <name type="scientific">Mucilaginibacter mali</name>
    <dbReference type="NCBI Taxonomy" id="2740462"/>
    <lineage>
        <taxon>Bacteria</taxon>
        <taxon>Pseudomonadati</taxon>
        <taxon>Bacteroidota</taxon>
        <taxon>Sphingobacteriia</taxon>
        <taxon>Sphingobacteriales</taxon>
        <taxon>Sphingobacteriaceae</taxon>
        <taxon>Mucilaginibacter</taxon>
    </lineage>
</organism>
<sequence length="277" mass="31921">MRTAGFNTKFLKTLLFLILFRVAAYPQNVPLTNGFAHNDYWHKRPLFDALENGYRYIEADIFLVDGQLVVAHVFPFFKGSRTLEKLYLQPLFEKVNNKSEPYVSKASPVTLLVDIKTGANSTYDALRPLLEKYKSMLSGYEHGRFVQRAVTIVLSGHKPYRTVKQEDDRMVFIDEDLRHMDRDSLGTEVYPMSSCNYNALMKWDGTGECPAAERQKLCAYIRRAHSFGKKVRLWASPENRTVWAELLRCGVDLINTDQLVDLRNFLTTTFASTKKIN</sequence>
<dbReference type="CDD" id="cd08577">
    <property type="entry name" value="PI-PLCc_GDPD_SF_unchar3"/>
    <property type="match status" value="1"/>
</dbReference>
<feature type="chain" id="PRO_5028809670" description="Altered inheritance of mitochondria protein 6" evidence="2">
    <location>
        <begin position="27"/>
        <end position="277"/>
    </location>
</feature>
<evidence type="ECO:0000256" key="1">
    <source>
        <dbReference type="ARBA" id="ARBA00014286"/>
    </source>
</evidence>
<dbReference type="Gene3D" id="3.20.20.190">
    <property type="entry name" value="Phosphatidylinositol (PI) phosphodiesterase"/>
    <property type="match status" value="1"/>
</dbReference>
<dbReference type="InterPro" id="IPR017946">
    <property type="entry name" value="PLC-like_Pdiesterase_TIM-brl"/>
</dbReference>
<dbReference type="PANTHER" id="PTHR31571:SF1">
    <property type="entry name" value="ALTERED INHERITANCE OF MITOCHONDRIA PROTEIN 6"/>
    <property type="match status" value="1"/>
</dbReference>
<feature type="signal peptide" evidence="2">
    <location>
        <begin position="1"/>
        <end position="26"/>
    </location>
</feature>
<accession>A0A7D4QPA2</accession>
<evidence type="ECO:0000313" key="3">
    <source>
        <dbReference type="EMBL" id="QKJ33170.1"/>
    </source>
</evidence>